<proteinExistence type="predicted"/>
<keyword evidence="1" id="KW-1133">Transmembrane helix</keyword>
<feature type="transmembrane region" description="Helical" evidence="1">
    <location>
        <begin position="6"/>
        <end position="26"/>
    </location>
</feature>
<dbReference type="AlphaFoldDB" id="A0A1N7PE94"/>
<evidence type="ECO:0000313" key="3">
    <source>
        <dbReference type="Proteomes" id="UP000186795"/>
    </source>
</evidence>
<reference evidence="3" key="1">
    <citation type="submission" date="2017-01" db="EMBL/GenBank/DDBJ databases">
        <authorList>
            <person name="Varghese N."/>
            <person name="Submissions S."/>
        </authorList>
    </citation>
    <scope>NUCLEOTIDE SEQUENCE [LARGE SCALE GENOMIC DNA]</scope>
    <source>
        <strain evidence="3">DSM 45196</strain>
    </source>
</reference>
<keyword evidence="1" id="KW-0812">Transmembrane</keyword>
<keyword evidence="1" id="KW-0472">Membrane</keyword>
<dbReference type="Proteomes" id="UP000186795">
    <property type="component" value="Unassembled WGS sequence"/>
</dbReference>
<sequence length="35" mass="4199">MPNTELFNVLLLFMIVICMVLMVLYIRERGKNKKK</sequence>
<evidence type="ECO:0000313" key="2">
    <source>
        <dbReference type="EMBL" id="SIT08955.1"/>
    </source>
</evidence>
<keyword evidence="3" id="KW-1185">Reference proteome</keyword>
<evidence type="ECO:0000256" key="1">
    <source>
        <dbReference type="SAM" id="Phobius"/>
    </source>
</evidence>
<gene>
    <name evidence="2" type="ORF">SAMN05421790_11250</name>
</gene>
<protein>
    <submittedName>
        <fullName evidence="2">Uncharacterized protein</fullName>
    </submittedName>
</protein>
<dbReference type="EMBL" id="FTOD01000012">
    <property type="protein sequence ID" value="SIT08955.1"/>
    <property type="molecule type" value="Genomic_DNA"/>
</dbReference>
<organism evidence="2 3">
    <name type="scientific">Kroppenstedtia eburnea</name>
    <dbReference type="NCBI Taxonomy" id="714067"/>
    <lineage>
        <taxon>Bacteria</taxon>
        <taxon>Bacillati</taxon>
        <taxon>Bacillota</taxon>
        <taxon>Bacilli</taxon>
        <taxon>Bacillales</taxon>
        <taxon>Thermoactinomycetaceae</taxon>
        <taxon>Kroppenstedtia</taxon>
    </lineage>
</organism>
<accession>A0A1N7PE94</accession>
<name>A0A1N7PE94_9BACL</name>